<sequence>MAGVGLIGVLPALLFLFYLVIAGLILYALILFIRLARRGIEALDIYLRDKRGR</sequence>
<dbReference type="Proteomes" id="UP000192939">
    <property type="component" value="Unassembled WGS sequence"/>
</dbReference>
<evidence type="ECO:0000256" key="1">
    <source>
        <dbReference type="SAM" id="Phobius"/>
    </source>
</evidence>
<keyword evidence="3" id="KW-1185">Reference proteome</keyword>
<feature type="transmembrane region" description="Helical" evidence="1">
    <location>
        <begin position="6"/>
        <end position="33"/>
    </location>
</feature>
<organism evidence="2 3">
    <name type="scientific">Paenibacillus barengoltzii J12</name>
    <dbReference type="NCBI Taxonomy" id="935846"/>
    <lineage>
        <taxon>Bacteria</taxon>
        <taxon>Bacillati</taxon>
        <taxon>Bacillota</taxon>
        <taxon>Bacilli</taxon>
        <taxon>Bacillales</taxon>
        <taxon>Paenibacillaceae</taxon>
        <taxon>Paenibacillus</taxon>
    </lineage>
</organism>
<keyword evidence="1" id="KW-0472">Membrane</keyword>
<keyword evidence="1" id="KW-0812">Transmembrane</keyword>
<accession>A0ABY1LXU9</accession>
<reference evidence="2 3" key="1">
    <citation type="submission" date="2017-04" db="EMBL/GenBank/DDBJ databases">
        <authorList>
            <person name="Varghese N."/>
            <person name="Submissions S."/>
        </authorList>
    </citation>
    <scope>NUCLEOTIDE SEQUENCE [LARGE SCALE GENOMIC DNA]</scope>
    <source>
        <strain evidence="2 3">J12</strain>
    </source>
</reference>
<gene>
    <name evidence="2" type="ORF">SAMN02744124_02283</name>
</gene>
<dbReference type="EMBL" id="FXAE01000021">
    <property type="protein sequence ID" value="SMF28772.1"/>
    <property type="molecule type" value="Genomic_DNA"/>
</dbReference>
<name>A0ABY1LXU9_9BACL</name>
<evidence type="ECO:0000313" key="3">
    <source>
        <dbReference type="Proteomes" id="UP000192939"/>
    </source>
</evidence>
<protein>
    <submittedName>
        <fullName evidence="2">Uncharacterized protein</fullName>
    </submittedName>
</protein>
<comment type="caution">
    <text evidence="2">The sequence shown here is derived from an EMBL/GenBank/DDBJ whole genome shotgun (WGS) entry which is preliminary data.</text>
</comment>
<evidence type="ECO:0000313" key="2">
    <source>
        <dbReference type="EMBL" id="SMF28772.1"/>
    </source>
</evidence>
<proteinExistence type="predicted"/>
<keyword evidence="1" id="KW-1133">Transmembrane helix</keyword>